<feature type="chain" id="PRO_5014631057" evidence="1">
    <location>
        <begin position="19"/>
        <end position="319"/>
    </location>
</feature>
<evidence type="ECO:0000313" key="2">
    <source>
        <dbReference type="EMBL" id="PJJ41272.1"/>
    </source>
</evidence>
<dbReference type="RefSeq" id="WP_100425262.1">
    <property type="nucleotide sequence ID" value="NZ_JAQXKX010000002.1"/>
</dbReference>
<gene>
    <name evidence="2" type="ORF">BGX16_1233</name>
</gene>
<keyword evidence="3" id="KW-1185">Reference proteome</keyword>
<evidence type="ECO:0000313" key="3">
    <source>
        <dbReference type="Proteomes" id="UP000231134"/>
    </source>
</evidence>
<accession>A0A2M9A6D5</accession>
<keyword evidence="1" id="KW-0732">Signal</keyword>
<dbReference type="EMBL" id="PGEX01000001">
    <property type="protein sequence ID" value="PJJ41272.1"/>
    <property type="molecule type" value="Genomic_DNA"/>
</dbReference>
<evidence type="ECO:0000256" key="1">
    <source>
        <dbReference type="SAM" id="SignalP"/>
    </source>
</evidence>
<comment type="caution">
    <text evidence="2">The sequence shown here is derived from an EMBL/GenBank/DDBJ whole genome shotgun (WGS) entry which is preliminary data.</text>
</comment>
<dbReference type="OrthoDB" id="9806487at2"/>
<sequence>MKRDTFLFALLFCTVAFAAPTKDELRHNACAATKKCLDVILPGCSEQELSPVEDVKYDGEFCSIFHDLKNRGIDMRSPVTKEMFGHLGSRYRVTYENTGTLPVSGSMMSYLFDHFPFTTVLVNVFQETHYTIHYNSPDHRLFSGNNGGNLFGDFYWALQDSAGVGKGFHDVFYGSGRCKILRWNLHGIAIAILDMYPEGNKTHYKFRAIVFPANAVLNSIMKMGVFRDVVNSKIGEIIHNISESSESYVSGNHTPVDTSTIIRKKYAKELEEFKEVAAGKRNWTLGDAVEQERAEARKHKPVFVTETPMIFKQTKPAGK</sequence>
<reference evidence="2 3" key="1">
    <citation type="submission" date="2017-11" db="EMBL/GenBank/DDBJ databases">
        <title>Animal gut microbial communities from fecal samples from Wisconsin, USA.</title>
        <authorList>
            <person name="Neumann A."/>
        </authorList>
    </citation>
    <scope>NUCLEOTIDE SEQUENCE [LARGE SCALE GENOMIC DNA]</scope>
    <source>
        <strain evidence="2 3">UWS3</strain>
    </source>
</reference>
<dbReference type="Proteomes" id="UP000231134">
    <property type="component" value="Unassembled WGS sequence"/>
</dbReference>
<proteinExistence type="predicted"/>
<name>A0A2M9A6D5_9BACT</name>
<dbReference type="AlphaFoldDB" id="A0A2M9A6D5"/>
<feature type="signal peptide" evidence="1">
    <location>
        <begin position="1"/>
        <end position="18"/>
    </location>
</feature>
<protein>
    <submittedName>
        <fullName evidence="2">Uncharacterized protein</fullName>
    </submittedName>
</protein>
<organism evidence="2 3">
    <name type="scientific">Hallerella succinigenes</name>
    <dbReference type="NCBI Taxonomy" id="1896222"/>
    <lineage>
        <taxon>Bacteria</taxon>
        <taxon>Pseudomonadati</taxon>
        <taxon>Fibrobacterota</taxon>
        <taxon>Fibrobacteria</taxon>
        <taxon>Fibrobacterales</taxon>
        <taxon>Fibrobacteraceae</taxon>
        <taxon>Hallerella</taxon>
    </lineage>
</organism>